<protein>
    <recommendedName>
        <fullName evidence="5">Heavy-metal resistance</fullName>
    </recommendedName>
</protein>
<accession>A0ABX2E6L4</accession>
<dbReference type="Proteomes" id="UP000805085">
    <property type="component" value="Unassembled WGS sequence"/>
</dbReference>
<evidence type="ECO:0008006" key="5">
    <source>
        <dbReference type="Google" id="ProtNLM"/>
    </source>
</evidence>
<gene>
    <name evidence="3" type="ORF">HNV10_12035</name>
</gene>
<keyword evidence="2" id="KW-0812">Transmembrane</keyword>
<organism evidence="3 4">
    <name type="scientific">Winogradskyella litoriviva</name>
    <dbReference type="NCBI Taxonomy" id="1220182"/>
    <lineage>
        <taxon>Bacteria</taxon>
        <taxon>Pseudomonadati</taxon>
        <taxon>Bacteroidota</taxon>
        <taxon>Flavobacteriia</taxon>
        <taxon>Flavobacteriales</taxon>
        <taxon>Flavobacteriaceae</taxon>
        <taxon>Winogradskyella</taxon>
    </lineage>
</organism>
<evidence type="ECO:0000256" key="2">
    <source>
        <dbReference type="SAM" id="Phobius"/>
    </source>
</evidence>
<sequence>MKKNTFLYILLFFLIVVNGFFLFNYIGMRSFDGLEDSRRDKNFIVNELGFNAEQLEEFNDKSKGHHETMTRFSEEIRILKDQLFSSLTDDNVQVATIDSISSLICDIETLKEKEVFYHFKMIQDIADDEQKEKFKSILKDALRRGDNENRPPPNGAEGHRPPPPNDGEGHRPPPR</sequence>
<keyword evidence="2" id="KW-0472">Membrane</keyword>
<dbReference type="EMBL" id="JABRWQ010000005">
    <property type="protein sequence ID" value="NRD23979.1"/>
    <property type="molecule type" value="Genomic_DNA"/>
</dbReference>
<dbReference type="RefSeq" id="WP_173301635.1">
    <property type="nucleotide sequence ID" value="NZ_JABRWQ010000005.1"/>
</dbReference>
<feature type="region of interest" description="Disordered" evidence="1">
    <location>
        <begin position="137"/>
        <end position="175"/>
    </location>
</feature>
<evidence type="ECO:0000313" key="3">
    <source>
        <dbReference type="EMBL" id="NRD23979.1"/>
    </source>
</evidence>
<evidence type="ECO:0000313" key="4">
    <source>
        <dbReference type="Proteomes" id="UP000805085"/>
    </source>
</evidence>
<evidence type="ECO:0000256" key="1">
    <source>
        <dbReference type="SAM" id="MobiDB-lite"/>
    </source>
</evidence>
<feature type="compositionally biased region" description="Basic and acidic residues" evidence="1">
    <location>
        <begin position="137"/>
        <end position="149"/>
    </location>
</feature>
<feature type="transmembrane region" description="Helical" evidence="2">
    <location>
        <begin position="6"/>
        <end position="26"/>
    </location>
</feature>
<name>A0ABX2E6L4_9FLAO</name>
<proteinExistence type="predicted"/>
<reference evidence="3 4" key="1">
    <citation type="journal article" date="2015" name="Int. J. Syst. Evol. Microbiol.">
        <title>Winogradskyella litoriviva sp. nov., isolated from coastal seawater.</title>
        <authorList>
            <person name="Nedashkovskaya O.I."/>
            <person name="Kukhlevskiy A.D."/>
            <person name="Zhukova N.V."/>
            <person name="Kim S.J."/>
            <person name="Rhee S.K."/>
            <person name="Mikhailov V.V."/>
        </authorList>
    </citation>
    <scope>NUCLEOTIDE SEQUENCE [LARGE SCALE GENOMIC DNA]</scope>
    <source>
        <strain evidence="3 4">KMM6491</strain>
    </source>
</reference>
<keyword evidence="4" id="KW-1185">Reference proteome</keyword>
<keyword evidence="2" id="KW-1133">Transmembrane helix</keyword>
<dbReference type="Gene3D" id="1.20.120.1490">
    <property type="match status" value="1"/>
</dbReference>
<comment type="caution">
    <text evidence="3">The sequence shown here is derived from an EMBL/GenBank/DDBJ whole genome shotgun (WGS) entry which is preliminary data.</text>
</comment>